<protein>
    <submittedName>
        <fullName evidence="1">Uncharacterized protein</fullName>
    </submittedName>
</protein>
<dbReference type="Ensembl" id="ENSPNYT00000008247.1">
    <property type="protein sequence ID" value="ENSPNYP00000008050.1"/>
    <property type="gene ID" value="ENSPNYG00000006159.1"/>
</dbReference>
<reference evidence="1" key="1">
    <citation type="submission" date="2023-09" db="UniProtKB">
        <authorList>
            <consortium name="Ensembl"/>
        </authorList>
    </citation>
    <scope>IDENTIFICATION</scope>
</reference>
<dbReference type="GeneTree" id="ENSGT00940000177016"/>
<dbReference type="AlphaFoldDB" id="A0A3B4FBV1"/>
<organism evidence="1">
    <name type="scientific">Pundamilia nyererei</name>
    <dbReference type="NCBI Taxonomy" id="303518"/>
    <lineage>
        <taxon>Eukaryota</taxon>
        <taxon>Metazoa</taxon>
        <taxon>Chordata</taxon>
        <taxon>Craniata</taxon>
        <taxon>Vertebrata</taxon>
        <taxon>Euteleostomi</taxon>
        <taxon>Actinopterygii</taxon>
        <taxon>Neopterygii</taxon>
        <taxon>Teleostei</taxon>
        <taxon>Neoteleostei</taxon>
        <taxon>Acanthomorphata</taxon>
        <taxon>Ovalentaria</taxon>
        <taxon>Cichlomorphae</taxon>
        <taxon>Cichliformes</taxon>
        <taxon>Cichlidae</taxon>
        <taxon>African cichlids</taxon>
        <taxon>Pseudocrenilabrinae</taxon>
        <taxon>Haplochromini</taxon>
        <taxon>Pundamilia</taxon>
    </lineage>
</organism>
<sequence length="170" mass="18085">MLPFSTVTFLQCEIIGSYLIKSLHLYFLVYGFQNNLAPTSASVLTTSGANVNANLGGYGVQKNVTNGGSGISTGVSTTTRSQTDDAYKKDYKFVVSEKENVPAKRETDMLILAKDTGKQFTSSGIHVGGGSLSGDSIKKEKLISSYGETAQLKAETGNSYCESILKASPM</sequence>
<proteinExistence type="predicted"/>
<accession>A0A3B4FBV1</accession>
<evidence type="ECO:0000313" key="1">
    <source>
        <dbReference type="Ensembl" id="ENSPNYP00000008050.1"/>
    </source>
</evidence>
<name>A0A3B4FBV1_9CICH</name>